<evidence type="ECO:0000313" key="9">
    <source>
        <dbReference type="Proteomes" id="UP000553776"/>
    </source>
</evidence>
<sequence length="753" mass="80374">MGVIRLLDEHLANQIAAGEVVERPASVLKELIENAVDAGATTIDVTAEDGGLSSLRIVDNGSGIQPDDLRTAFQRHATSKIATGKDLFQIVTLGFRGEALPSIAAVAKVRCISASDTGGLGRLIEIEGGQIKREEDAGAPRGTDMTVKELFYNTPARLKYMRTVQTELGHLSDVVYRQALSRPDIAFTFAHNGTTLLRTQGNGDLRQVVAAIYGTAAAKAMIEVSAEHPDYAIEGLTALPVETRSNRNAVTVLVNGRYVRSPAVVQPLLQAYHTLLPINRYPLSVLSLRMHPSLVDVNVHPAKLEVRFSKETELRAFVEGAVRKALGGQAYIPSGSAVRAPKAQSWVQEQIRFQMPPVSAAEPAPGSASEPGTSAKTAAAASSGSIAAEGGVPRVRPQDGAPAAETVRAPGAVPQEAPSFDEAAAAYEAAAFDSLIRESAGAGYRTDEGSGRPRTEGEDPFAGASSGSGLGERAGYGRSGPQAESGAGAYSRPARSGPSAGGGSYPAGKSSASPGAAGSSSSAAGRDWPPQRPVPPGARIPEKVWQAAYAAPENAAEPAGFPELHWIGQLHGTYLVAQNETGLFLIDQHAAHERIHYEYYFDKFGRPEEASQELLLPVTLSFSPDECVALRDRLPLFEQVGVYLEDFGGNTFIVRAVPHWLPKGEEADIVREMAEWVLAEKGVDLRKVREKASILCSCKASIKANQSLTREAGETLLRRLSQCRQPYTCPHGRPIVVSFTTYELEKMFKRVMN</sequence>
<reference evidence="8 9" key="1">
    <citation type="submission" date="2020-08" db="EMBL/GenBank/DDBJ databases">
        <title>Cohnella phylogeny.</title>
        <authorList>
            <person name="Dunlap C."/>
        </authorList>
    </citation>
    <scope>NUCLEOTIDE SEQUENCE [LARGE SCALE GENOMIC DNA]</scope>
    <source>
        <strain evidence="8 9">DSM 25239</strain>
    </source>
</reference>
<gene>
    <name evidence="4 8" type="primary">mutL</name>
    <name evidence="8" type="ORF">H7B90_07105</name>
</gene>
<dbReference type="InterPro" id="IPR038973">
    <property type="entry name" value="MutL/Mlh/Pms-like"/>
</dbReference>
<evidence type="ECO:0000259" key="6">
    <source>
        <dbReference type="SMART" id="SM00853"/>
    </source>
</evidence>
<dbReference type="GO" id="GO:0016887">
    <property type="term" value="F:ATP hydrolysis activity"/>
    <property type="evidence" value="ECO:0007669"/>
    <property type="project" value="InterPro"/>
</dbReference>
<keyword evidence="8" id="KW-0540">Nuclease</keyword>
<dbReference type="CDD" id="cd16926">
    <property type="entry name" value="HATPase_MutL-MLH-PMS-like"/>
    <property type="match status" value="1"/>
</dbReference>
<dbReference type="AlphaFoldDB" id="A0A841TZ78"/>
<dbReference type="InterPro" id="IPR014721">
    <property type="entry name" value="Ribsml_uS5_D2-typ_fold_subgr"/>
</dbReference>
<protein>
    <recommendedName>
        <fullName evidence="4">DNA mismatch repair protein MutL</fullName>
    </recommendedName>
</protein>
<dbReference type="PANTHER" id="PTHR10073">
    <property type="entry name" value="DNA MISMATCH REPAIR PROTEIN MLH, PMS, MUTL"/>
    <property type="match status" value="1"/>
</dbReference>
<dbReference type="SUPFAM" id="SSF54211">
    <property type="entry name" value="Ribosomal protein S5 domain 2-like"/>
    <property type="match status" value="1"/>
</dbReference>
<dbReference type="InterPro" id="IPR036890">
    <property type="entry name" value="HATPase_C_sf"/>
</dbReference>
<dbReference type="SUPFAM" id="SSF55874">
    <property type="entry name" value="ATPase domain of HSP90 chaperone/DNA topoisomerase II/histidine kinase"/>
    <property type="match status" value="1"/>
</dbReference>
<evidence type="ECO:0000256" key="1">
    <source>
        <dbReference type="ARBA" id="ARBA00006082"/>
    </source>
</evidence>
<dbReference type="SMART" id="SM01340">
    <property type="entry name" value="DNA_mis_repair"/>
    <property type="match status" value="1"/>
</dbReference>
<evidence type="ECO:0000256" key="2">
    <source>
        <dbReference type="ARBA" id="ARBA00022763"/>
    </source>
</evidence>
<dbReference type="SUPFAM" id="SSF118116">
    <property type="entry name" value="DNA mismatch repair protein MutL"/>
    <property type="match status" value="1"/>
</dbReference>
<evidence type="ECO:0000256" key="4">
    <source>
        <dbReference type="HAMAP-Rule" id="MF_00149"/>
    </source>
</evidence>
<dbReference type="InterPro" id="IPR020568">
    <property type="entry name" value="Ribosomal_Su5_D2-typ_SF"/>
</dbReference>
<dbReference type="NCBIfam" id="TIGR00585">
    <property type="entry name" value="mutl"/>
    <property type="match status" value="1"/>
</dbReference>
<dbReference type="PANTHER" id="PTHR10073:SF12">
    <property type="entry name" value="DNA MISMATCH REPAIR PROTEIN MLH1"/>
    <property type="match status" value="1"/>
</dbReference>
<dbReference type="GO" id="GO:0006298">
    <property type="term" value="P:mismatch repair"/>
    <property type="evidence" value="ECO:0007669"/>
    <property type="project" value="UniProtKB-UniRule"/>
</dbReference>
<dbReference type="GO" id="GO:0140664">
    <property type="term" value="F:ATP-dependent DNA damage sensor activity"/>
    <property type="evidence" value="ECO:0007669"/>
    <property type="project" value="InterPro"/>
</dbReference>
<dbReference type="Gene3D" id="3.30.565.10">
    <property type="entry name" value="Histidine kinase-like ATPase, C-terminal domain"/>
    <property type="match status" value="1"/>
</dbReference>
<dbReference type="Pfam" id="PF08676">
    <property type="entry name" value="MutL_C"/>
    <property type="match status" value="1"/>
</dbReference>
<dbReference type="InterPro" id="IPR042120">
    <property type="entry name" value="MutL_C_dimsub"/>
</dbReference>
<dbReference type="InterPro" id="IPR014762">
    <property type="entry name" value="DNA_mismatch_repair_CS"/>
</dbReference>
<dbReference type="GO" id="GO:0030983">
    <property type="term" value="F:mismatched DNA binding"/>
    <property type="evidence" value="ECO:0007669"/>
    <property type="project" value="InterPro"/>
</dbReference>
<comment type="function">
    <text evidence="4">This protein is involved in the repair of mismatches in DNA. It is required for dam-dependent methyl-directed DNA mismatch repair. May act as a 'molecular matchmaker', a protein that promotes the formation of a stable complex between two or more DNA-binding proteins in an ATP-dependent manner without itself being part of a final effector complex.</text>
</comment>
<feature type="compositionally biased region" description="Basic and acidic residues" evidence="5">
    <location>
        <begin position="445"/>
        <end position="457"/>
    </location>
</feature>
<evidence type="ECO:0000259" key="7">
    <source>
        <dbReference type="SMART" id="SM01340"/>
    </source>
</evidence>
<organism evidence="8 9">
    <name type="scientific">Cohnella xylanilytica</name>
    <dbReference type="NCBI Taxonomy" id="557555"/>
    <lineage>
        <taxon>Bacteria</taxon>
        <taxon>Bacillati</taxon>
        <taxon>Bacillota</taxon>
        <taxon>Bacilli</taxon>
        <taxon>Bacillales</taxon>
        <taxon>Paenibacillaceae</taxon>
        <taxon>Cohnella</taxon>
    </lineage>
</organism>
<dbReference type="Pfam" id="PF01119">
    <property type="entry name" value="DNA_mis_repair"/>
    <property type="match status" value="1"/>
</dbReference>
<dbReference type="GO" id="GO:0005524">
    <property type="term" value="F:ATP binding"/>
    <property type="evidence" value="ECO:0007669"/>
    <property type="project" value="InterPro"/>
</dbReference>
<feature type="compositionally biased region" description="Gly residues" evidence="5">
    <location>
        <begin position="466"/>
        <end position="478"/>
    </location>
</feature>
<dbReference type="RefSeq" id="WP_185135170.1">
    <property type="nucleotide sequence ID" value="NZ_JACJVR010000022.1"/>
</dbReference>
<dbReference type="InterPro" id="IPR020667">
    <property type="entry name" value="DNA_mismatch_repair_MutL"/>
</dbReference>
<feature type="domain" description="MutL C-terminal dimerisation" evidence="6">
    <location>
        <begin position="566"/>
        <end position="708"/>
    </location>
</feature>
<dbReference type="Gene3D" id="3.30.1370.100">
    <property type="entry name" value="MutL, C-terminal domain, regulatory subdomain"/>
    <property type="match status" value="1"/>
</dbReference>
<keyword evidence="2 4" id="KW-0227">DNA damage</keyword>
<evidence type="ECO:0000313" key="8">
    <source>
        <dbReference type="EMBL" id="MBB6691170.1"/>
    </source>
</evidence>
<accession>A0A841TZ78</accession>
<comment type="similarity">
    <text evidence="1 4">Belongs to the DNA mismatch repair MutL/HexB family.</text>
</comment>
<dbReference type="HAMAP" id="MF_00149">
    <property type="entry name" value="DNA_mis_repair"/>
    <property type="match status" value="1"/>
</dbReference>
<evidence type="ECO:0000256" key="3">
    <source>
        <dbReference type="ARBA" id="ARBA00023204"/>
    </source>
</evidence>
<dbReference type="PROSITE" id="PS00058">
    <property type="entry name" value="DNA_MISMATCH_REPAIR_1"/>
    <property type="match status" value="1"/>
</dbReference>
<dbReference type="SMART" id="SM00853">
    <property type="entry name" value="MutL_C"/>
    <property type="match status" value="1"/>
</dbReference>
<dbReference type="Proteomes" id="UP000553776">
    <property type="component" value="Unassembled WGS sequence"/>
</dbReference>
<dbReference type="InterPro" id="IPR037198">
    <property type="entry name" value="MutL_C_sf"/>
</dbReference>
<dbReference type="Pfam" id="PF13589">
    <property type="entry name" value="HATPase_c_3"/>
    <property type="match status" value="1"/>
</dbReference>
<feature type="compositionally biased region" description="Low complexity" evidence="5">
    <location>
        <begin position="506"/>
        <end position="526"/>
    </location>
</feature>
<name>A0A841TZ78_9BACL</name>
<keyword evidence="9" id="KW-1185">Reference proteome</keyword>
<feature type="region of interest" description="Disordered" evidence="5">
    <location>
        <begin position="358"/>
        <end position="414"/>
    </location>
</feature>
<dbReference type="EMBL" id="JACJVR010000022">
    <property type="protein sequence ID" value="MBB6691170.1"/>
    <property type="molecule type" value="Genomic_DNA"/>
</dbReference>
<proteinExistence type="inferred from homology"/>
<feature type="region of interest" description="Disordered" evidence="5">
    <location>
        <begin position="442"/>
        <end position="538"/>
    </location>
</feature>
<dbReference type="CDD" id="cd00782">
    <property type="entry name" value="MutL_Trans"/>
    <property type="match status" value="1"/>
</dbReference>
<comment type="caution">
    <text evidence="8">The sequence shown here is derived from an EMBL/GenBank/DDBJ whole genome shotgun (WGS) entry which is preliminary data.</text>
</comment>
<dbReference type="GO" id="GO:0032300">
    <property type="term" value="C:mismatch repair complex"/>
    <property type="evidence" value="ECO:0007669"/>
    <property type="project" value="InterPro"/>
</dbReference>
<dbReference type="Gene3D" id="3.30.230.10">
    <property type="match status" value="1"/>
</dbReference>
<keyword evidence="3 4" id="KW-0234">DNA repair</keyword>
<dbReference type="GO" id="GO:0004519">
    <property type="term" value="F:endonuclease activity"/>
    <property type="evidence" value="ECO:0007669"/>
    <property type="project" value="UniProtKB-KW"/>
</dbReference>
<evidence type="ECO:0000256" key="5">
    <source>
        <dbReference type="SAM" id="MobiDB-lite"/>
    </source>
</evidence>
<feature type="domain" description="DNA mismatch repair protein S5" evidence="7">
    <location>
        <begin position="209"/>
        <end position="327"/>
    </location>
</feature>
<dbReference type="InterPro" id="IPR014790">
    <property type="entry name" value="MutL_C"/>
</dbReference>
<feature type="compositionally biased region" description="Low complexity" evidence="5">
    <location>
        <begin position="358"/>
        <end position="391"/>
    </location>
</feature>
<dbReference type="Gene3D" id="3.30.1540.20">
    <property type="entry name" value="MutL, C-terminal domain, dimerisation subdomain"/>
    <property type="match status" value="1"/>
</dbReference>
<dbReference type="InterPro" id="IPR042121">
    <property type="entry name" value="MutL_C_regsub"/>
</dbReference>
<keyword evidence="8" id="KW-0378">Hydrolase</keyword>
<dbReference type="InterPro" id="IPR013507">
    <property type="entry name" value="DNA_mismatch_S5_2-like"/>
</dbReference>
<dbReference type="FunFam" id="3.30.565.10:FF:000003">
    <property type="entry name" value="DNA mismatch repair endonuclease MutL"/>
    <property type="match status" value="1"/>
</dbReference>
<keyword evidence="8" id="KW-0255">Endonuclease</keyword>
<dbReference type="InterPro" id="IPR002099">
    <property type="entry name" value="MutL/Mlh/PMS"/>
</dbReference>